<dbReference type="SUPFAM" id="SSF81698">
    <property type="entry name" value="FF domain"/>
    <property type="match status" value="5"/>
</dbReference>
<dbReference type="GO" id="GO:0045292">
    <property type="term" value="P:mRNA cis splicing, via spliceosome"/>
    <property type="evidence" value="ECO:0007669"/>
    <property type="project" value="InterPro"/>
</dbReference>
<feature type="compositionally biased region" description="Acidic residues" evidence="1">
    <location>
        <begin position="111"/>
        <end position="126"/>
    </location>
</feature>
<feature type="compositionally biased region" description="Basic and acidic residues" evidence="1">
    <location>
        <begin position="96"/>
        <end position="110"/>
    </location>
</feature>
<reference evidence="4" key="1">
    <citation type="journal article" date="2014" name="Genome Announc.">
        <title>Genome sequence of the yeast Cyberlindnera fabianii (Hansenula fabianii).</title>
        <authorList>
            <person name="Freel K.C."/>
            <person name="Sarilar V."/>
            <person name="Neuveglise C."/>
            <person name="Devillers H."/>
            <person name="Friedrich A."/>
            <person name="Schacherer J."/>
        </authorList>
    </citation>
    <scope>NUCLEOTIDE SEQUENCE</scope>
    <source>
        <strain evidence="4">YJS4271</strain>
    </source>
</reference>
<dbReference type="InterPro" id="IPR036517">
    <property type="entry name" value="FF_domain_sf"/>
</dbReference>
<dbReference type="AlphaFoldDB" id="A0A061ASP3"/>
<organism evidence="4">
    <name type="scientific">Cyberlindnera fabianii</name>
    <name type="common">Yeast</name>
    <name type="synonym">Hansenula fabianii</name>
    <dbReference type="NCBI Taxonomy" id="36022"/>
    <lineage>
        <taxon>Eukaryota</taxon>
        <taxon>Fungi</taxon>
        <taxon>Dikarya</taxon>
        <taxon>Ascomycota</taxon>
        <taxon>Saccharomycotina</taxon>
        <taxon>Saccharomycetes</taxon>
        <taxon>Phaffomycetales</taxon>
        <taxon>Phaffomycetaceae</taxon>
        <taxon>Cyberlindnera</taxon>
    </lineage>
</organism>
<protein>
    <submittedName>
        <fullName evidence="4">CYFA0S04e05424g1_1</fullName>
    </submittedName>
</protein>
<dbReference type="VEuPathDB" id="FungiDB:BON22_2494"/>
<dbReference type="Pfam" id="PF00397">
    <property type="entry name" value="WW"/>
    <property type="match status" value="1"/>
</dbReference>
<feature type="domain" description="WW" evidence="2">
    <location>
        <begin position="1"/>
        <end position="30"/>
    </location>
</feature>
<feature type="domain" description="FF" evidence="3">
    <location>
        <begin position="229"/>
        <end position="285"/>
    </location>
</feature>
<sequence>MSWQEVTASDGSIYYYNSATQQSVREKPEELFTELDRYLYKTDWRQHTTGNGKTYYYNINTSASVWELPAEVQQLIDAEKKSEARAPSEAAVQETMQKDDEIENKDHEVKEYEEEDEEGEAEENDDSDGKRENETPVDLGNPNERYHNDSKILRVEKQTRLAREGDDAFTEMLREEGVDSTWSFSKVLEFFITDTRYWLVEDALQKKQLFESYLNNRTHEELKKENNSVEKFKTAFITLLQSRPEIKYYTRWKTARDLLQDEPIYAHSVISEKIKKETFQEHVDKLRSAHTEKESSLHTLALSELREYFKTMNLNLTSTWEKTLGAIKSDKRFEQNKHFTALTQLDLITLYEETIRELQQEYQERIHDQSRVNYRNDRIARDGFRELLAELKEGGLLKADTTWEEVYPLIEEDDRFLAMLGRNGSTPLELFKDVIEEEELLIRAKKGIVDQVLIKHGYIVDDEKEEAVQKSEIMELLKDDEQTKEFDEDTIDLIYVKLVKDAKKQKEKDRFAKERKLRRAQDSFKSMLRDLREPAVTENSKWEEFKDLIKEKEEYLALPDDDTRRVTFDKFVSRIAEAKKEAEQRKEEELKRIIANASNARREINQKKRPLSPKDATDELDY</sequence>
<dbReference type="SMART" id="SM00441">
    <property type="entry name" value="FF"/>
    <property type="match status" value="5"/>
</dbReference>
<dbReference type="InterPro" id="IPR036020">
    <property type="entry name" value="WW_dom_sf"/>
</dbReference>
<dbReference type="Gene3D" id="2.20.70.10">
    <property type="match status" value="2"/>
</dbReference>
<dbReference type="InterPro" id="IPR001202">
    <property type="entry name" value="WW_dom"/>
</dbReference>
<dbReference type="EMBL" id="LK052889">
    <property type="protein sequence ID" value="CDR40185.1"/>
    <property type="molecule type" value="Genomic_DNA"/>
</dbReference>
<evidence type="ECO:0000259" key="3">
    <source>
        <dbReference type="PROSITE" id="PS51676"/>
    </source>
</evidence>
<dbReference type="OrthoDB" id="187617at2759"/>
<dbReference type="InterPro" id="IPR039726">
    <property type="entry name" value="Prp40-like"/>
</dbReference>
<feature type="region of interest" description="Disordered" evidence="1">
    <location>
        <begin position="79"/>
        <end position="146"/>
    </location>
</feature>
<accession>A0A061ASP3</accession>
<evidence type="ECO:0000256" key="1">
    <source>
        <dbReference type="SAM" id="MobiDB-lite"/>
    </source>
</evidence>
<dbReference type="CDD" id="cd00201">
    <property type="entry name" value="WW"/>
    <property type="match status" value="2"/>
</dbReference>
<evidence type="ECO:0000313" key="4">
    <source>
        <dbReference type="EMBL" id="CDR40185.1"/>
    </source>
</evidence>
<dbReference type="PROSITE" id="PS51676">
    <property type="entry name" value="FF"/>
    <property type="match status" value="3"/>
</dbReference>
<dbReference type="PROSITE" id="PS50020">
    <property type="entry name" value="WW_DOMAIN_2"/>
    <property type="match status" value="2"/>
</dbReference>
<feature type="domain" description="WW" evidence="2">
    <location>
        <begin position="44"/>
        <end position="71"/>
    </location>
</feature>
<proteinExistence type="predicted"/>
<gene>
    <name evidence="4" type="ORF">CYFA0S_04e05424g</name>
</gene>
<feature type="region of interest" description="Disordered" evidence="1">
    <location>
        <begin position="597"/>
        <end position="622"/>
    </location>
</feature>
<evidence type="ECO:0000259" key="2">
    <source>
        <dbReference type="PROSITE" id="PS50020"/>
    </source>
</evidence>
<dbReference type="PANTHER" id="PTHR11864:SF0">
    <property type="entry name" value="PRP40 PRE-MRNA PROCESSING FACTOR 40 HOMOLOG A (YEAST)"/>
    <property type="match status" value="1"/>
</dbReference>
<dbReference type="GO" id="GO:0005685">
    <property type="term" value="C:U1 snRNP"/>
    <property type="evidence" value="ECO:0007669"/>
    <property type="project" value="TreeGrafter"/>
</dbReference>
<dbReference type="Gene3D" id="1.10.10.440">
    <property type="entry name" value="FF domain"/>
    <property type="match status" value="4"/>
</dbReference>
<dbReference type="InterPro" id="IPR002713">
    <property type="entry name" value="FF_domain"/>
</dbReference>
<dbReference type="SUPFAM" id="SSF51045">
    <property type="entry name" value="WW domain"/>
    <property type="match status" value="2"/>
</dbReference>
<dbReference type="GO" id="GO:0071004">
    <property type="term" value="C:U2-type prespliceosome"/>
    <property type="evidence" value="ECO:0007669"/>
    <property type="project" value="TreeGrafter"/>
</dbReference>
<dbReference type="Pfam" id="PF01846">
    <property type="entry name" value="FF"/>
    <property type="match status" value="4"/>
</dbReference>
<feature type="domain" description="FF" evidence="3">
    <location>
        <begin position="375"/>
        <end position="437"/>
    </location>
</feature>
<dbReference type="GO" id="GO:0003723">
    <property type="term" value="F:RNA binding"/>
    <property type="evidence" value="ECO:0007669"/>
    <property type="project" value="TreeGrafter"/>
</dbReference>
<feature type="domain" description="FF" evidence="3">
    <location>
        <begin position="516"/>
        <end position="574"/>
    </location>
</feature>
<dbReference type="SMART" id="SM00456">
    <property type="entry name" value="WW"/>
    <property type="match status" value="2"/>
</dbReference>
<name>A0A061ASP3_CYBFA</name>
<dbReference type="PhylomeDB" id="A0A061ASP3"/>
<dbReference type="PANTHER" id="PTHR11864">
    <property type="entry name" value="PRE-MRNA-PROCESSING PROTEIN PRP40"/>
    <property type="match status" value="1"/>
</dbReference>